<sequence length="134" mass="15003">MSDKNIVAGLSSALPVVVQPIESLRFYTDEDGCIHMNTDVNLLMNAERIRNQIGEENYLNIIRSIQPSRSPYKQKLDDDALIETLKSRYLQSPAEVDAWMASLDQKYQDMVAEVKAAAIASQTPDDSQPVQSTE</sequence>
<proteinExistence type="predicted"/>
<dbReference type="EMBL" id="PP511382">
    <property type="protein sequence ID" value="XCD03787.1"/>
    <property type="molecule type" value="Genomic_DNA"/>
</dbReference>
<accession>A0AAU8AWQ9</accession>
<name>A0AAU8AWQ9_9VIRU</name>
<evidence type="ECO:0000313" key="1">
    <source>
        <dbReference type="EMBL" id="XCD03787.1"/>
    </source>
</evidence>
<reference evidence="1" key="1">
    <citation type="submission" date="2024-03" db="EMBL/GenBank/DDBJ databases">
        <title>Diverse circular DNA viruses in blood, oral, and fecal samples of captive lemurs.</title>
        <authorList>
            <person name="Paietta E.N."/>
            <person name="Kraberger S."/>
            <person name="Lund M.C."/>
            <person name="Custer J.M."/>
            <person name="Vargas K.M."/>
            <person name="Ehmke E.E."/>
            <person name="Yoder A.D."/>
            <person name="Varsani A."/>
        </authorList>
    </citation>
    <scope>NUCLEOTIDE SEQUENCE</scope>
    <source>
        <strain evidence="1">Duke_21_24</strain>
    </source>
</reference>
<organism evidence="1">
    <name type="scientific">Dulem virus 265</name>
    <dbReference type="NCBI Taxonomy" id="3145742"/>
    <lineage>
        <taxon>Viruses</taxon>
        <taxon>Monodnaviria</taxon>
        <taxon>Sangervirae</taxon>
        <taxon>Phixviricota</taxon>
        <taxon>Malgrandaviricetes</taxon>
        <taxon>Petitvirales</taxon>
        <taxon>Microviridae</taxon>
        <taxon>Microvirus</taxon>
    </lineage>
</organism>
<protein>
    <submittedName>
        <fullName evidence="1">Internal scaffolding protein</fullName>
    </submittedName>
</protein>